<keyword evidence="4" id="KW-1185">Reference proteome</keyword>
<evidence type="ECO:0000256" key="2">
    <source>
        <dbReference type="SAM" id="MobiDB-lite"/>
    </source>
</evidence>
<dbReference type="Gene3D" id="1.25.40.10">
    <property type="entry name" value="Tetratricopeptide repeat domain"/>
    <property type="match status" value="1"/>
</dbReference>
<feature type="compositionally biased region" description="Low complexity" evidence="2">
    <location>
        <begin position="17"/>
        <end position="28"/>
    </location>
</feature>
<sequence length="260" mass="30336">MNERNTLRPLRSLDLSSSYSPRSISPRPYNTRSPSPLFRYHPEEEDPIRNVIDNLLESFPNLQLKCTTNIKIEERLVSSIYDNHEQPSSIYCWLSDNQNTLQYKILLGFFLLMGIGCEKDEKRAFTLFLLAAKKDYLLAQEMVADFYFYGIGTHKEEILAFQWYNKCVKQESAYGYYGLGRCYEYGKGTDRFLNKAYECYRASADRGSVRGMNELGRLYQDGIGCTKNLDKAMHWYHKAFSHGCEEAQIQMNILLEQNHN</sequence>
<dbReference type="PANTHER" id="PTHR11102:SF160">
    <property type="entry name" value="ERAD-ASSOCIATED E3 UBIQUITIN-PROTEIN LIGASE COMPONENT HRD3"/>
    <property type="match status" value="1"/>
</dbReference>
<reference evidence="3 4" key="1">
    <citation type="journal article" date="2019" name="Environ. Microbiol.">
        <title>At the nexus of three kingdoms: the genome of the mycorrhizal fungus Gigaspora margarita provides insights into plant, endobacterial and fungal interactions.</title>
        <authorList>
            <person name="Venice F."/>
            <person name="Ghignone S."/>
            <person name="Salvioli di Fossalunga A."/>
            <person name="Amselem J."/>
            <person name="Novero M."/>
            <person name="Xianan X."/>
            <person name="Sedzielewska Toro K."/>
            <person name="Morin E."/>
            <person name="Lipzen A."/>
            <person name="Grigoriev I.V."/>
            <person name="Henrissat B."/>
            <person name="Martin F.M."/>
            <person name="Bonfante P."/>
        </authorList>
    </citation>
    <scope>NUCLEOTIDE SEQUENCE [LARGE SCALE GENOMIC DNA]</scope>
    <source>
        <strain evidence="3 4">BEG34</strain>
    </source>
</reference>
<evidence type="ECO:0000313" key="3">
    <source>
        <dbReference type="EMBL" id="KAF0416516.1"/>
    </source>
</evidence>
<organism evidence="3 4">
    <name type="scientific">Gigaspora margarita</name>
    <dbReference type="NCBI Taxonomy" id="4874"/>
    <lineage>
        <taxon>Eukaryota</taxon>
        <taxon>Fungi</taxon>
        <taxon>Fungi incertae sedis</taxon>
        <taxon>Mucoromycota</taxon>
        <taxon>Glomeromycotina</taxon>
        <taxon>Glomeromycetes</taxon>
        <taxon>Diversisporales</taxon>
        <taxon>Gigasporaceae</taxon>
        <taxon>Gigaspora</taxon>
    </lineage>
</organism>
<dbReference type="SUPFAM" id="SSF81901">
    <property type="entry name" value="HCP-like"/>
    <property type="match status" value="1"/>
</dbReference>
<comment type="caution">
    <text evidence="3">The sequence shown here is derived from an EMBL/GenBank/DDBJ whole genome shotgun (WGS) entry which is preliminary data.</text>
</comment>
<proteinExistence type="inferred from homology"/>
<dbReference type="EMBL" id="WTPW01001749">
    <property type="protein sequence ID" value="KAF0416516.1"/>
    <property type="molecule type" value="Genomic_DNA"/>
</dbReference>
<dbReference type="PANTHER" id="PTHR11102">
    <property type="entry name" value="SEL-1-LIKE PROTEIN"/>
    <property type="match status" value="1"/>
</dbReference>
<accession>A0A8H4A3D0</accession>
<dbReference type="Proteomes" id="UP000439903">
    <property type="component" value="Unassembled WGS sequence"/>
</dbReference>
<name>A0A8H4A3D0_GIGMA</name>
<dbReference type="Pfam" id="PF08238">
    <property type="entry name" value="Sel1"/>
    <property type="match status" value="4"/>
</dbReference>
<keyword evidence="3" id="KW-0418">Kinase</keyword>
<feature type="region of interest" description="Disordered" evidence="2">
    <location>
        <begin position="17"/>
        <end position="39"/>
    </location>
</feature>
<evidence type="ECO:0000313" key="4">
    <source>
        <dbReference type="Proteomes" id="UP000439903"/>
    </source>
</evidence>
<dbReference type="InterPro" id="IPR011990">
    <property type="entry name" value="TPR-like_helical_dom_sf"/>
</dbReference>
<dbReference type="InterPro" id="IPR006597">
    <property type="entry name" value="Sel1-like"/>
</dbReference>
<dbReference type="InterPro" id="IPR050767">
    <property type="entry name" value="Sel1_AlgK"/>
</dbReference>
<dbReference type="OrthoDB" id="2384430at2759"/>
<keyword evidence="3" id="KW-0808">Transferase</keyword>
<dbReference type="SMART" id="SM00671">
    <property type="entry name" value="SEL1"/>
    <property type="match status" value="4"/>
</dbReference>
<dbReference type="GO" id="GO:0016301">
    <property type="term" value="F:kinase activity"/>
    <property type="evidence" value="ECO:0007669"/>
    <property type="project" value="UniProtKB-KW"/>
</dbReference>
<comment type="similarity">
    <text evidence="1">Belongs to the sel-1 family.</text>
</comment>
<evidence type="ECO:0000256" key="1">
    <source>
        <dbReference type="ARBA" id="ARBA00038101"/>
    </source>
</evidence>
<gene>
    <name evidence="3" type="ORF">F8M41_007413</name>
</gene>
<protein>
    <submittedName>
        <fullName evidence="3">Calmodulin-dependent protein kinase</fullName>
    </submittedName>
</protein>
<dbReference type="AlphaFoldDB" id="A0A8H4A3D0"/>